<evidence type="ECO:0000313" key="8">
    <source>
        <dbReference type="Proteomes" id="UP000244090"/>
    </source>
</evidence>
<comment type="subcellular location">
    <subcellularLocation>
        <location evidence="1">Membrane</location>
        <topology evidence="1">Single-pass membrane protein</topology>
    </subcellularLocation>
</comment>
<protein>
    <submittedName>
        <fullName evidence="7">LemA protein</fullName>
    </submittedName>
</protein>
<name>A0A2T6BXX6_9FLAO</name>
<dbReference type="Pfam" id="PF04011">
    <property type="entry name" value="LemA"/>
    <property type="match status" value="1"/>
</dbReference>
<proteinExistence type="inferred from homology"/>
<comment type="caution">
    <text evidence="7">The sequence shown here is derived from an EMBL/GenBank/DDBJ whole genome shotgun (WGS) entry which is preliminary data.</text>
</comment>
<keyword evidence="8" id="KW-1185">Reference proteome</keyword>
<feature type="transmembrane region" description="Helical" evidence="6">
    <location>
        <begin position="6"/>
        <end position="25"/>
    </location>
</feature>
<organism evidence="7 8">
    <name type="scientific">Kordia periserrulae</name>
    <dbReference type="NCBI Taxonomy" id="701523"/>
    <lineage>
        <taxon>Bacteria</taxon>
        <taxon>Pseudomonadati</taxon>
        <taxon>Bacteroidota</taxon>
        <taxon>Flavobacteriia</taxon>
        <taxon>Flavobacteriales</taxon>
        <taxon>Flavobacteriaceae</taxon>
        <taxon>Kordia</taxon>
    </lineage>
</organism>
<sequence length="189" mass="21611">MDISLVLIAIVVIILIAIAAMYNSLIGRRNQVHNAESSVDVMLKKRHDLIPNLVETVKQYTNHEKEVLENITALRSKLISQPLDKSERNLLERELSKDLQQLSISVENYPDLKANENFLNLQYNLNEIESQISASRRAHNAAVLSYNNGLDKFPSNIIAGFFNFKREEFFDIIPSERANPNVKSLFDNE</sequence>
<dbReference type="Gene3D" id="1.20.1440.20">
    <property type="entry name" value="LemA-like domain"/>
    <property type="match status" value="1"/>
</dbReference>
<accession>A0A2T6BXX6</accession>
<comment type="similarity">
    <text evidence="2">Belongs to the LemA family.</text>
</comment>
<dbReference type="Proteomes" id="UP000244090">
    <property type="component" value="Unassembled WGS sequence"/>
</dbReference>
<keyword evidence="4 6" id="KW-1133">Transmembrane helix</keyword>
<evidence type="ECO:0000256" key="3">
    <source>
        <dbReference type="ARBA" id="ARBA00022692"/>
    </source>
</evidence>
<evidence type="ECO:0000256" key="2">
    <source>
        <dbReference type="ARBA" id="ARBA00008854"/>
    </source>
</evidence>
<dbReference type="EMBL" id="QBKT01000005">
    <property type="protein sequence ID" value="PTX60944.1"/>
    <property type="molecule type" value="Genomic_DNA"/>
</dbReference>
<dbReference type="PANTHER" id="PTHR34478:SF1">
    <property type="entry name" value="PROTEIN LEMA"/>
    <property type="match status" value="1"/>
</dbReference>
<evidence type="ECO:0000256" key="6">
    <source>
        <dbReference type="SAM" id="Phobius"/>
    </source>
</evidence>
<dbReference type="SUPFAM" id="SSF140478">
    <property type="entry name" value="LemA-like"/>
    <property type="match status" value="1"/>
</dbReference>
<keyword evidence="3 6" id="KW-0812">Transmembrane</keyword>
<reference evidence="7 8" key="1">
    <citation type="submission" date="2018-04" db="EMBL/GenBank/DDBJ databases">
        <title>Genomic Encyclopedia of Archaeal and Bacterial Type Strains, Phase II (KMG-II): from individual species to whole genera.</title>
        <authorList>
            <person name="Goeker M."/>
        </authorList>
    </citation>
    <scope>NUCLEOTIDE SEQUENCE [LARGE SCALE GENOMIC DNA]</scope>
    <source>
        <strain evidence="7 8">DSM 25731</strain>
    </source>
</reference>
<dbReference type="GO" id="GO:0016020">
    <property type="term" value="C:membrane"/>
    <property type="evidence" value="ECO:0007669"/>
    <property type="project" value="UniProtKB-SubCell"/>
</dbReference>
<evidence type="ECO:0000256" key="1">
    <source>
        <dbReference type="ARBA" id="ARBA00004167"/>
    </source>
</evidence>
<evidence type="ECO:0000256" key="4">
    <source>
        <dbReference type="ARBA" id="ARBA00022989"/>
    </source>
</evidence>
<dbReference type="OrthoDB" id="9804152at2"/>
<evidence type="ECO:0000256" key="5">
    <source>
        <dbReference type="ARBA" id="ARBA00023136"/>
    </source>
</evidence>
<dbReference type="InterPro" id="IPR007156">
    <property type="entry name" value="MamQ_LemA"/>
</dbReference>
<dbReference type="InterPro" id="IPR023353">
    <property type="entry name" value="LemA-like_dom_sf"/>
</dbReference>
<dbReference type="AlphaFoldDB" id="A0A2T6BXX6"/>
<dbReference type="PANTHER" id="PTHR34478">
    <property type="entry name" value="PROTEIN LEMA"/>
    <property type="match status" value="1"/>
</dbReference>
<dbReference type="RefSeq" id="WP_108115069.1">
    <property type="nucleotide sequence ID" value="NZ_QBKT01000005.1"/>
</dbReference>
<gene>
    <name evidence="7" type="ORF">C8N46_105100</name>
</gene>
<keyword evidence="5 6" id="KW-0472">Membrane</keyword>
<evidence type="ECO:0000313" key="7">
    <source>
        <dbReference type="EMBL" id="PTX60944.1"/>
    </source>
</evidence>